<comment type="caution">
    <text evidence="8">The sequence shown here is derived from an EMBL/GenBank/DDBJ whole genome shotgun (WGS) entry which is preliminary data.</text>
</comment>
<gene>
    <name evidence="8" type="ORF">IDF66_07230</name>
</gene>
<dbReference type="CDD" id="cd00751">
    <property type="entry name" value="thiolase"/>
    <property type="match status" value="1"/>
</dbReference>
<sequence>MSKPVIVGAARTAIGRSFKGTLVNTPTEQLATTILPEVIRRSGIEPAEVDDIIFAETNYGGGDMARYAAAANGMDDVPGQAVSRHCAGSLTAIGNAAAQVGSGMEKVVVAGGVQSLSTGPLMKWRVPAPGEEMTFTEPWIPPSHPETPDAPTLDMAITVGWNTAKKVGITREEMDAWAVRSHERAIAAIDEGRFVDEILPLKVQLPDGSMVDFAVDEFPRRGTSMEKLAALPVLHPEIEGFSITAGNSSGMNDAAAAVTVVDDEYASAHGLDVMASVRAWASVGVPPRDCGLGAVKVIGPALERAGLKVSDVALWEINEAFASVPIAACREHGIDEELVNFSGSGCSLGHPIAASGARMVTTLLYELKRRGGGIGVAAMCAGGGQGGAVVVEVEG</sequence>
<dbReference type="InterPro" id="IPR020610">
    <property type="entry name" value="Thiolase_AS"/>
</dbReference>
<dbReference type="EC" id="2.3.1.16" evidence="4"/>
<dbReference type="EMBL" id="JACWMS010000001">
    <property type="protein sequence ID" value="MBD1319373.1"/>
    <property type="molecule type" value="Genomic_DNA"/>
</dbReference>
<evidence type="ECO:0000259" key="7">
    <source>
        <dbReference type="Pfam" id="PF02803"/>
    </source>
</evidence>
<accession>A0ABR7W9A2</accession>
<keyword evidence="9" id="KW-1185">Reference proteome</keyword>
<evidence type="ECO:0000313" key="8">
    <source>
        <dbReference type="EMBL" id="MBD1319373.1"/>
    </source>
</evidence>
<dbReference type="PROSITE" id="PS00099">
    <property type="entry name" value="THIOLASE_3"/>
    <property type="match status" value="1"/>
</dbReference>
<reference evidence="8 9" key="1">
    <citation type="submission" date="2020-09" db="EMBL/GenBank/DDBJ databases">
        <title>Novel species in genus Gordonia.</title>
        <authorList>
            <person name="Zhang G."/>
        </authorList>
    </citation>
    <scope>NUCLEOTIDE SEQUENCE [LARGE SCALE GENOMIC DNA]</scope>
    <source>
        <strain evidence="8 9">ON-33</strain>
    </source>
</reference>
<evidence type="ECO:0000256" key="3">
    <source>
        <dbReference type="ARBA" id="ARBA00023315"/>
    </source>
</evidence>
<dbReference type="RefSeq" id="WP_190266207.1">
    <property type="nucleotide sequence ID" value="NZ_BAABAD010000003.1"/>
</dbReference>
<dbReference type="PIRSF" id="PIRSF000429">
    <property type="entry name" value="Ac-CoA_Ac_transf"/>
    <property type="match status" value="1"/>
</dbReference>
<protein>
    <recommendedName>
        <fullName evidence="4">acetyl-CoA C-acyltransferase</fullName>
        <ecNumber evidence="4">2.3.1.16</ecNumber>
    </recommendedName>
</protein>
<evidence type="ECO:0000256" key="4">
    <source>
        <dbReference type="ARBA" id="ARBA00024073"/>
    </source>
</evidence>
<feature type="domain" description="Thiolase N-terminal" evidence="6">
    <location>
        <begin position="5"/>
        <end position="262"/>
    </location>
</feature>
<feature type="domain" description="Thiolase C-terminal" evidence="7">
    <location>
        <begin position="272"/>
        <end position="392"/>
    </location>
</feature>
<dbReference type="InterPro" id="IPR016039">
    <property type="entry name" value="Thiolase-like"/>
</dbReference>
<dbReference type="InterPro" id="IPR002155">
    <property type="entry name" value="Thiolase"/>
</dbReference>
<keyword evidence="2 5" id="KW-0808">Transferase</keyword>
<evidence type="ECO:0000259" key="6">
    <source>
        <dbReference type="Pfam" id="PF00108"/>
    </source>
</evidence>
<dbReference type="PANTHER" id="PTHR43853">
    <property type="entry name" value="3-KETOACYL-COA THIOLASE, PEROXISOMAL"/>
    <property type="match status" value="1"/>
</dbReference>
<keyword evidence="3 5" id="KW-0012">Acyltransferase</keyword>
<dbReference type="InterPro" id="IPR050215">
    <property type="entry name" value="Thiolase-like_sf_Thiolase"/>
</dbReference>
<dbReference type="Proteomes" id="UP000602395">
    <property type="component" value="Unassembled WGS sequence"/>
</dbReference>
<evidence type="ECO:0000256" key="2">
    <source>
        <dbReference type="ARBA" id="ARBA00022679"/>
    </source>
</evidence>
<name>A0ABR7W9A2_9ACTN</name>
<dbReference type="Gene3D" id="3.40.47.10">
    <property type="match status" value="1"/>
</dbReference>
<evidence type="ECO:0000313" key="9">
    <source>
        <dbReference type="Proteomes" id="UP000602395"/>
    </source>
</evidence>
<dbReference type="NCBIfam" id="TIGR01930">
    <property type="entry name" value="AcCoA-C-Actrans"/>
    <property type="match status" value="1"/>
</dbReference>
<evidence type="ECO:0000256" key="5">
    <source>
        <dbReference type="RuleBase" id="RU003557"/>
    </source>
</evidence>
<organism evidence="8 9">
    <name type="scientific">Gordonia hankookensis</name>
    <dbReference type="NCBI Taxonomy" id="589403"/>
    <lineage>
        <taxon>Bacteria</taxon>
        <taxon>Bacillati</taxon>
        <taxon>Actinomycetota</taxon>
        <taxon>Actinomycetes</taxon>
        <taxon>Mycobacteriales</taxon>
        <taxon>Gordoniaceae</taxon>
        <taxon>Gordonia</taxon>
    </lineage>
</organism>
<dbReference type="InterPro" id="IPR020616">
    <property type="entry name" value="Thiolase_N"/>
</dbReference>
<comment type="similarity">
    <text evidence="1 5">Belongs to the thiolase-like superfamily. Thiolase family.</text>
</comment>
<dbReference type="PANTHER" id="PTHR43853:SF2">
    <property type="entry name" value="3-OXOADIPYL-COA_3-OXO-5,6-DEHYDROSUBERYL-COA THIOLASE"/>
    <property type="match status" value="1"/>
</dbReference>
<dbReference type="Pfam" id="PF00108">
    <property type="entry name" value="Thiolase_N"/>
    <property type="match status" value="1"/>
</dbReference>
<dbReference type="Pfam" id="PF02803">
    <property type="entry name" value="Thiolase_C"/>
    <property type="match status" value="1"/>
</dbReference>
<proteinExistence type="inferred from homology"/>
<dbReference type="SUPFAM" id="SSF53901">
    <property type="entry name" value="Thiolase-like"/>
    <property type="match status" value="2"/>
</dbReference>
<dbReference type="InterPro" id="IPR020617">
    <property type="entry name" value="Thiolase_C"/>
</dbReference>
<evidence type="ECO:0000256" key="1">
    <source>
        <dbReference type="ARBA" id="ARBA00010982"/>
    </source>
</evidence>